<protein>
    <submittedName>
        <fullName evidence="4">Metallophosphoesterase</fullName>
    </submittedName>
</protein>
<dbReference type="EMBL" id="DF820459">
    <property type="protein sequence ID" value="GAK52778.1"/>
    <property type="molecule type" value="Genomic_DNA"/>
</dbReference>
<dbReference type="HOGENOM" id="CLU_025443_3_2_0"/>
<dbReference type="GO" id="GO:0008758">
    <property type="term" value="F:UDP-2,3-diacylglucosamine hydrolase activity"/>
    <property type="evidence" value="ECO:0007669"/>
    <property type="project" value="TreeGrafter"/>
</dbReference>
<dbReference type="Pfam" id="PF00149">
    <property type="entry name" value="Metallophos"/>
    <property type="match status" value="1"/>
</dbReference>
<keyword evidence="2" id="KW-0378">Hydrolase</keyword>
<sequence>MVAGYVFFEPYWLKITTIPHVSPDIPSGFDGAKIVFLTDIHHGRFFPMPRLQKMVKTVNALQPDIVLFGGDYYQWNKKYIEPCFAELAKIDAPLGKFGVFGNHDYLENFLAVATPARIRAEIQPLDNQAYWVMRGGDRIKIGGVGDWQESSQDLRPTVQDATEGDFVLLVSHNPEYAEFIRTRKIDLVFSGHTHGGQMTLFGFWAPAPFMHFGLKYKRGLVHAPCTDVFISNGIGVTGLPVRFFARPEIVVLTLSRQQ</sequence>
<dbReference type="PANTHER" id="PTHR31302:SF31">
    <property type="entry name" value="PHOSPHODIESTERASE YAEI"/>
    <property type="match status" value="1"/>
</dbReference>
<dbReference type="GO" id="GO:0046872">
    <property type="term" value="F:metal ion binding"/>
    <property type="evidence" value="ECO:0007669"/>
    <property type="project" value="UniProtKB-KW"/>
</dbReference>
<evidence type="ECO:0000313" key="4">
    <source>
        <dbReference type="EMBL" id="GAK52778.1"/>
    </source>
</evidence>
<dbReference type="SUPFAM" id="SSF56300">
    <property type="entry name" value="Metallo-dependent phosphatases"/>
    <property type="match status" value="1"/>
</dbReference>
<name>A0A0S6W3Q7_9BACT</name>
<dbReference type="InterPro" id="IPR004843">
    <property type="entry name" value="Calcineurin-like_PHP"/>
</dbReference>
<reference evidence="4" key="1">
    <citation type="journal article" date="2015" name="PeerJ">
        <title>First genomic representation of candidate bacterial phylum KSB3 points to enhanced environmental sensing as a trigger of wastewater bulking.</title>
        <authorList>
            <person name="Sekiguchi Y."/>
            <person name="Ohashi A."/>
            <person name="Parks D.H."/>
            <person name="Yamauchi T."/>
            <person name="Tyson G.W."/>
            <person name="Hugenholtz P."/>
        </authorList>
    </citation>
    <scope>NUCLEOTIDE SEQUENCE [LARGE SCALE GENOMIC DNA]</scope>
</reference>
<gene>
    <name evidence="4" type="ORF">U14_04035</name>
</gene>
<dbReference type="GO" id="GO:0009245">
    <property type="term" value="P:lipid A biosynthetic process"/>
    <property type="evidence" value="ECO:0007669"/>
    <property type="project" value="TreeGrafter"/>
</dbReference>
<evidence type="ECO:0000259" key="3">
    <source>
        <dbReference type="Pfam" id="PF00149"/>
    </source>
</evidence>
<dbReference type="InterPro" id="IPR051158">
    <property type="entry name" value="Metallophosphoesterase_sf"/>
</dbReference>
<evidence type="ECO:0000313" key="5">
    <source>
        <dbReference type="Proteomes" id="UP000030700"/>
    </source>
</evidence>
<keyword evidence="1" id="KW-0479">Metal-binding</keyword>
<evidence type="ECO:0000256" key="2">
    <source>
        <dbReference type="ARBA" id="ARBA00022801"/>
    </source>
</evidence>
<dbReference type="AlphaFoldDB" id="A0A0S6W3Q7"/>
<dbReference type="Gene3D" id="3.60.21.10">
    <property type="match status" value="1"/>
</dbReference>
<proteinExistence type="predicted"/>
<feature type="domain" description="Calcineurin-like phosphoesterase" evidence="3">
    <location>
        <begin position="33"/>
        <end position="195"/>
    </location>
</feature>
<dbReference type="GO" id="GO:0016020">
    <property type="term" value="C:membrane"/>
    <property type="evidence" value="ECO:0007669"/>
    <property type="project" value="GOC"/>
</dbReference>
<dbReference type="Proteomes" id="UP000030700">
    <property type="component" value="Unassembled WGS sequence"/>
</dbReference>
<dbReference type="CDD" id="cd07385">
    <property type="entry name" value="MPP_YkuE_C"/>
    <property type="match status" value="1"/>
</dbReference>
<evidence type="ECO:0000256" key="1">
    <source>
        <dbReference type="ARBA" id="ARBA00022723"/>
    </source>
</evidence>
<keyword evidence="5" id="KW-1185">Reference proteome</keyword>
<organism evidence="4">
    <name type="scientific">Candidatus Moduliflexus flocculans</name>
    <dbReference type="NCBI Taxonomy" id="1499966"/>
    <lineage>
        <taxon>Bacteria</taxon>
        <taxon>Candidatus Moduliflexota</taxon>
        <taxon>Candidatus Moduliflexia</taxon>
        <taxon>Candidatus Moduliflexales</taxon>
        <taxon>Candidatus Moduliflexaceae</taxon>
    </lineage>
</organism>
<accession>A0A0S6W3Q7</accession>
<dbReference type="InterPro" id="IPR029052">
    <property type="entry name" value="Metallo-depent_PP-like"/>
</dbReference>
<dbReference type="PANTHER" id="PTHR31302">
    <property type="entry name" value="TRANSMEMBRANE PROTEIN WITH METALLOPHOSPHOESTERASE DOMAIN-RELATED"/>
    <property type="match status" value="1"/>
</dbReference>